<gene>
    <name evidence="2" type="ORF">FH972_022991</name>
</gene>
<evidence type="ECO:0000313" key="2">
    <source>
        <dbReference type="EMBL" id="KAB8345939.1"/>
    </source>
</evidence>
<dbReference type="Proteomes" id="UP000327013">
    <property type="component" value="Unassembled WGS sequence"/>
</dbReference>
<proteinExistence type="predicted"/>
<feature type="compositionally biased region" description="Polar residues" evidence="1">
    <location>
        <begin position="25"/>
        <end position="43"/>
    </location>
</feature>
<sequence>MEILTMPQSLQWPIKHVLGTEISEQRSSQAVSEHRPSNNTLQSASTIHDCDVYKLLEAPRNHSSQQKSALDDNTISFQENSHSLNEDVPQDSERSNPTENLPGYSYQLQRFLEEPQFHLPIYLLFQAQGGTNIFPELISSIRSDSKAMDNESYTSPQSHWSLQVQGRSVSSIDGISHVSISIQHSH</sequence>
<protein>
    <submittedName>
        <fullName evidence="2">Uncharacterized protein</fullName>
    </submittedName>
</protein>
<dbReference type="EMBL" id="VIBQ01000013">
    <property type="protein sequence ID" value="KAB8345939.1"/>
    <property type="molecule type" value="Genomic_DNA"/>
</dbReference>
<evidence type="ECO:0000256" key="1">
    <source>
        <dbReference type="SAM" id="MobiDB-lite"/>
    </source>
</evidence>
<comment type="caution">
    <text evidence="2">The sequence shown here is derived from an EMBL/GenBank/DDBJ whole genome shotgun (WGS) entry which is preliminary data.</text>
</comment>
<dbReference type="AlphaFoldDB" id="A0A5N6KTW5"/>
<name>A0A5N6KTW5_9ROSI</name>
<feature type="region of interest" description="Disordered" evidence="1">
    <location>
        <begin position="23"/>
        <end position="43"/>
    </location>
</feature>
<keyword evidence="3" id="KW-1185">Reference proteome</keyword>
<accession>A0A5N6KTW5</accession>
<reference evidence="2 3" key="1">
    <citation type="submission" date="2019-06" db="EMBL/GenBank/DDBJ databases">
        <title>A chromosomal-level reference genome of Carpinus fangiana (Coryloideae, Betulaceae).</title>
        <authorList>
            <person name="Yang X."/>
            <person name="Wang Z."/>
            <person name="Zhang L."/>
            <person name="Hao G."/>
            <person name="Liu J."/>
            <person name="Yang Y."/>
        </authorList>
    </citation>
    <scope>NUCLEOTIDE SEQUENCE [LARGE SCALE GENOMIC DNA]</scope>
    <source>
        <strain evidence="2">Cfa_2016G</strain>
        <tissue evidence="2">Leaf</tissue>
    </source>
</reference>
<evidence type="ECO:0000313" key="3">
    <source>
        <dbReference type="Proteomes" id="UP000327013"/>
    </source>
</evidence>
<organism evidence="2 3">
    <name type="scientific">Carpinus fangiana</name>
    <dbReference type="NCBI Taxonomy" id="176857"/>
    <lineage>
        <taxon>Eukaryota</taxon>
        <taxon>Viridiplantae</taxon>
        <taxon>Streptophyta</taxon>
        <taxon>Embryophyta</taxon>
        <taxon>Tracheophyta</taxon>
        <taxon>Spermatophyta</taxon>
        <taxon>Magnoliopsida</taxon>
        <taxon>eudicotyledons</taxon>
        <taxon>Gunneridae</taxon>
        <taxon>Pentapetalae</taxon>
        <taxon>rosids</taxon>
        <taxon>fabids</taxon>
        <taxon>Fagales</taxon>
        <taxon>Betulaceae</taxon>
        <taxon>Carpinus</taxon>
    </lineage>
</organism>
<feature type="region of interest" description="Disordered" evidence="1">
    <location>
        <begin position="81"/>
        <end position="102"/>
    </location>
</feature>